<comment type="caution">
    <text evidence="3">The sequence shown here is derived from an EMBL/GenBank/DDBJ whole genome shotgun (WGS) entry which is preliminary data.</text>
</comment>
<evidence type="ECO:0000259" key="2">
    <source>
        <dbReference type="SMART" id="SM00900"/>
    </source>
</evidence>
<feature type="compositionally biased region" description="Low complexity" evidence="1">
    <location>
        <begin position="109"/>
        <end position="124"/>
    </location>
</feature>
<feature type="compositionally biased region" description="Basic residues" evidence="1">
    <location>
        <begin position="79"/>
        <end position="97"/>
    </location>
</feature>
<keyword evidence="4" id="KW-1185">Reference proteome</keyword>
<gene>
    <name evidence="3" type="ORF">WMO28_03420</name>
</gene>
<feature type="domain" description="FMN-binding" evidence="2">
    <location>
        <begin position="145"/>
        <end position="219"/>
    </location>
</feature>
<dbReference type="Pfam" id="PF04205">
    <property type="entry name" value="FMN_bind"/>
    <property type="match status" value="4"/>
</dbReference>
<evidence type="ECO:0000313" key="4">
    <source>
        <dbReference type="Proteomes" id="UP001473063"/>
    </source>
</evidence>
<evidence type="ECO:0000256" key="1">
    <source>
        <dbReference type="SAM" id="MobiDB-lite"/>
    </source>
</evidence>
<dbReference type="Gene3D" id="3.90.1010.20">
    <property type="match status" value="4"/>
</dbReference>
<accession>A0ABV1BDI8</accession>
<protein>
    <submittedName>
        <fullName evidence="3">FMN-binding protein</fullName>
    </submittedName>
</protein>
<feature type="region of interest" description="Disordered" evidence="1">
    <location>
        <begin position="351"/>
        <end position="408"/>
    </location>
</feature>
<feature type="region of interest" description="Disordered" evidence="1">
    <location>
        <begin position="220"/>
        <end position="262"/>
    </location>
</feature>
<feature type="region of interest" description="Disordered" evidence="1">
    <location>
        <begin position="491"/>
        <end position="570"/>
    </location>
</feature>
<feature type="region of interest" description="Disordered" evidence="1">
    <location>
        <begin position="1"/>
        <end position="21"/>
    </location>
</feature>
<dbReference type="Proteomes" id="UP001473063">
    <property type="component" value="Unassembled WGS sequence"/>
</dbReference>
<name>A0ABV1BDI8_9FIRM</name>
<feature type="domain" description="FMN-binding" evidence="2">
    <location>
        <begin position="273"/>
        <end position="347"/>
    </location>
</feature>
<feature type="domain" description="FMN-binding" evidence="2">
    <location>
        <begin position="583"/>
        <end position="657"/>
    </location>
</feature>
<feature type="region of interest" description="Disordered" evidence="1">
    <location>
        <begin position="70"/>
        <end position="128"/>
    </location>
</feature>
<proteinExistence type="predicted"/>
<feature type="compositionally biased region" description="Pro residues" evidence="1">
    <location>
        <begin position="361"/>
        <end position="377"/>
    </location>
</feature>
<feature type="compositionally biased region" description="Basic and acidic residues" evidence="1">
    <location>
        <begin position="1"/>
        <end position="10"/>
    </location>
</feature>
<dbReference type="EMBL" id="JBBMEJ010000002">
    <property type="protein sequence ID" value="MEQ2370002.1"/>
    <property type="molecule type" value="Genomic_DNA"/>
</dbReference>
<dbReference type="RefSeq" id="WP_178644255.1">
    <property type="nucleotide sequence ID" value="NZ_JBBMEJ010000002.1"/>
</dbReference>
<organism evidence="3 4">
    <name type="scientific">Blautia aquisgranensis</name>
    <dbReference type="NCBI Taxonomy" id="3133153"/>
    <lineage>
        <taxon>Bacteria</taxon>
        <taxon>Bacillati</taxon>
        <taxon>Bacillota</taxon>
        <taxon>Clostridia</taxon>
        <taxon>Lachnospirales</taxon>
        <taxon>Lachnospiraceae</taxon>
        <taxon>Blautia</taxon>
    </lineage>
</organism>
<feature type="compositionally biased region" description="Acidic residues" evidence="1">
    <location>
        <begin position="538"/>
        <end position="556"/>
    </location>
</feature>
<dbReference type="InterPro" id="IPR007329">
    <property type="entry name" value="FMN-bd"/>
</dbReference>
<feature type="compositionally biased region" description="Pro residues" evidence="1">
    <location>
        <begin position="507"/>
        <end position="535"/>
    </location>
</feature>
<dbReference type="SMART" id="SM00900">
    <property type="entry name" value="FMN_bind"/>
    <property type="match status" value="4"/>
</dbReference>
<feature type="compositionally biased region" description="Low complexity" evidence="1">
    <location>
        <begin position="233"/>
        <end position="245"/>
    </location>
</feature>
<reference evidence="3 4" key="1">
    <citation type="submission" date="2024-03" db="EMBL/GenBank/DDBJ databases">
        <title>Human intestinal bacterial collection.</title>
        <authorList>
            <person name="Pauvert C."/>
            <person name="Hitch T.C.A."/>
            <person name="Clavel T."/>
        </authorList>
    </citation>
    <scope>NUCLEOTIDE SEQUENCE [LARGE SCALE GENOMIC DNA]</scope>
    <source>
        <strain evidence="3 4">CLA-JM-H16</strain>
    </source>
</reference>
<feature type="domain" description="FMN-binding" evidence="2">
    <location>
        <begin position="413"/>
        <end position="487"/>
    </location>
</feature>
<sequence length="659" mass="69105">MEKDIKEEKLSGNNEPKLPWPKLIPAAAVIAALVFSGIKAQGSDENAQTVQKTESNIMSASELEKYLSYEETGTDSAKSKKSTAKTASKKSTKKTAAKKSSGTRTVSESAGNNAGAAGQGSTQTPVANVPVNGYKDGTYEGSGTGFGGTIRVRVTVSGGRITAIDILDASGETPSYFAAAQGVISKMIEGNTPNVDAVSGATYSSNGIIQAVQNALSQAAADGSSGQVPPAPAAISTPTPTQTPAKKPKPTTKQDPDSSPKYLDGTYEASAKGYSGDVKVTVVIKNGVIQSVEQENTDTPEFFEKAWEVLKEQIEGTDSVEGIDTVSGATYSSRGILEAVKKALEKAINPEYGKEVTPTPTKKPMPEPTSTPKPTSTPMPTQIPTKKPVPTTEPDPDSPPKYLDGTYEASAKGFSGDVKVTVVIENGIIQSVEQENTDTPEFFEKAWEVLKEQIEGADSVENIDTVSGATYSSSGILEAVKKALEKAINPEYGKEVTPTPTKKPEPKPTATPKPTTIPVPTATPEPTATPVPTATPEPTEEPDNPDVTPDPEEPDVTPEPTQEPEPTPAGMYRDGIYEGSAFGYGGKTRLTITISGGQITEISQTNNDTPNFFEPAWATIYAQIMANQSADGIDTVNGATYSSQGIIGAAQKALSQAKN</sequence>
<evidence type="ECO:0000313" key="3">
    <source>
        <dbReference type="EMBL" id="MEQ2370002.1"/>
    </source>
</evidence>